<dbReference type="Pfam" id="PF03463">
    <property type="entry name" value="eRF1_1"/>
    <property type="match status" value="1"/>
</dbReference>
<feature type="chain" id="PRO_5046809847" description="eRF1/Pelota-like N-terminal domain-containing protein" evidence="7">
    <location>
        <begin position="21"/>
        <end position="880"/>
    </location>
</feature>
<dbReference type="InterPro" id="IPR005141">
    <property type="entry name" value="eRF1_2"/>
</dbReference>
<evidence type="ECO:0000256" key="2">
    <source>
        <dbReference type="ARBA" id="ARBA00005326"/>
    </source>
</evidence>
<comment type="similarity">
    <text evidence="2">Belongs to the eukaryotic release factor 1 family.</text>
</comment>
<reference evidence="9 10" key="1">
    <citation type="submission" date="2024-03" db="EMBL/GenBank/DDBJ databases">
        <authorList>
            <person name="Gkanogiannis A."/>
            <person name="Becerra Lopez-Lavalle L."/>
        </authorList>
    </citation>
    <scope>NUCLEOTIDE SEQUENCE [LARGE SCALE GENOMIC DNA]</scope>
</reference>
<evidence type="ECO:0000256" key="3">
    <source>
        <dbReference type="ARBA" id="ARBA00022490"/>
    </source>
</evidence>
<evidence type="ECO:0000256" key="7">
    <source>
        <dbReference type="SAM" id="SignalP"/>
    </source>
</evidence>
<name>A0ABP0Z774_9ROSI</name>
<dbReference type="Pfam" id="PF08609">
    <property type="entry name" value="Fes1"/>
    <property type="match status" value="1"/>
</dbReference>
<dbReference type="Pfam" id="PF03465">
    <property type="entry name" value="eRF1_3"/>
    <property type="match status" value="1"/>
</dbReference>
<dbReference type="InterPro" id="IPR011989">
    <property type="entry name" value="ARM-like"/>
</dbReference>
<dbReference type="InterPro" id="IPR029064">
    <property type="entry name" value="Ribosomal_eL30-like_sf"/>
</dbReference>
<dbReference type="NCBIfam" id="TIGR03676">
    <property type="entry name" value="aRF1_eRF1"/>
    <property type="match status" value="1"/>
</dbReference>
<protein>
    <recommendedName>
        <fullName evidence="8">eRF1/Pelota-like N-terminal domain-containing protein</fullName>
    </recommendedName>
</protein>
<dbReference type="InterPro" id="IPR024049">
    <property type="entry name" value="eRF1_1_sf"/>
</dbReference>
<dbReference type="InterPro" id="IPR005142">
    <property type="entry name" value="eRF1_3"/>
</dbReference>
<dbReference type="SUPFAM" id="SSF48371">
    <property type="entry name" value="ARM repeat"/>
    <property type="match status" value="1"/>
</dbReference>
<dbReference type="SUPFAM" id="SSF55481">
    <property type="entry name" value="N-terminal domain of eukaryotic peptide chain release factor subunit 1, ERF1"/>
    <property type="match status" value="1"/>
</dbReference>
<evidence type="ECO:0000256" key="1">
    <source>
        <dbReference type="ARBA" id="ARBA00004496"/>
    </source>
</evidence>
<dbReference type="Gene3D" id="1.25.10.10">
    <property type="entry name" value="Leucine-rich Repeat Variant"/>
    <property type="match status" value="1"/>
</dbReference>
<gene>
    <name evidence="9" type="ORF">CITCOLO1_LOCUS21062</name>
</gene>
<keyword evidence="10" id="KW-1185">Reference proteome</keyword>
<organism evidence="9 10">
    <name type="scientific">Citrullus colocynthis</name>
    <name type="common">colocynth</name>
    <dbReference type="NCBI Taxonomy" id="252529"/>
    <lineage>
        <taxon>Eukaryota</taxon>
        <taxon>Viridiplantae</taxon>
        <taxon>Streptophyta</taxon>
        <taxon>Embryophyta</taxon>
        <taxon>Tracheophyta</taxon>
        <taxon>Spermatophyta</taxon>
        <taxon>Magnoliopsida</taxon>
        <taxon>eudicotyledons</taxon>
        <taxon>Gunneridae</taxon>
        <taxon>Pentapetalae</taxon>
        <taxon>rosids</taxon>
        <taxon>fabids</taxon>
        <taxon>Cucurbitales</taxon>
        <taxon>Cucurbitaceae</taxon>
        <taxon>Benincaseae</taxon>
        <taxon>Citrullus</taxon>
    </lineage>
</organism>
<dbReference type="SUPFAM" id="SSF55315">
    <property type="entry name" value="L30e-like"/>
    <property type="match status" value="1"/>
</dbReference>
<keyword evidence="7" id="KW-0732">Signal</keyword>
<comment type="subcellular location">
    <subcellularLocation>
        <location evidence="1">Cytoplasm</location>
    </subcellularLocation>
</comment>
<dbReference type="InterPro" id="IPR042226">
    <property type="entry name" value="eFR1_2_sf"/>
</dbReference>
<evidence type="ECO:0000259" key="8">
    <source>
        <dbReference type="SMART" id="SM01194"/>
    </source>
</evidence>
<proteinExistence type="inferred from homology"/>
<evidence type="ECO:0000256" key="5">
    <source>
        <dbReference type="ARBA" id="ARBA00022917"/>
    </source>
</evidence>
<dbReference type="PANTHER" id="PTHR10113">
    <property type="entry name" value="PEPTIDE CHAIN RELEASE FACTOR SUBUNIT 1"/>
    <property type="match status" value="1"/>
</dbReference>
<evidence type="ECO:0000256" key="4">
    <source>
        <dbReference type="ARBA" id="ARBA00022604"/>
    </source>
</evidence>
<dbReference type="EMBL" id="OZ021743">
    <property type="protein sequence ID" value="CAK9328639.1"/>
    <property type="molecule type" value="Genomic_DNA"/>
</dbReference>
<keyword evidence="5" id="KW-0648">Protein biosynthesis</keyword>
<dbReference type="SUPFAM" id="SSF53137">
    <property type="entry name" value="Translational machinery components"/>
    <property type="match status" value="1"/>
</dbReference>
<accession>A0ABP0Z774</accession>
<feature type="signal peptide" evidence="7">
    <location>
        <begin position="1"/>
        <end position="20"/>
    </location>
</feature>
<dbReference type="Gene3D" id="3.30.1330.30">
    <property type="match status" value="1"/>
</dbReference>
<dbReference type="Proteomes" id="UP001642487">
    <property type="component" value="Chromosome 9"/>
</dbReference>
<sequence length="880" mass="98170">MGRSLVAGLCLWFSLTLVIADANDSSFGGLVWSSAKEEGDLLIEHRPHEDSAAATPVVHDADGFDGGFSSLDSMLQWAIGHSDPAKLKDTAQDVKRLSPSEIKKRQEEIKDLIEELKVPSDAKLMQIAIDDLKNSSLSLEDHHRALQELLVLVEPIDNANDLDKLGGLAVLIHELNHVDPDIRKVAAWILGKASQNNPIVQKQVLELGALAKLVTMVKSDFVEEAIKALYAISSLVQNNLSGQELFYAEAGETMLQDILSNSSMDIRLQKKAVFLASDLAVTQLEKTDEAERPFFGDRLFLKSVVDLIHSTDIDLQEKALIALKNLLLLRITKAQVLREFCGLDVALERMRVKLEVLKEGEDHRDYAMDVEDLRSQVELLFLEKLGKRPVAALSHEHPSRRHLSLSSTHPAVFSFITMADAHETDKNIEIWKIKKLIKALEAARGNGTSMISLIMPPRDQISRVTKMLGDEFGTASNIKSRVNRQSVLGAITSAQQRLKLYNKVPPNGLVLYTGTIVTEDGKEKKVTIDFEPFRPINASLYLCDNKFHTEALNELLESDDKFGFIVMDGNGTLFGTLSGNTREVLHKFSVDLPKKHGRGGQSALRFARLRMEKRHNYVRKTAELATQFFINPATSQPNVAGLILAGSADFKTELSQSDMFDPRLQAKILNVVDVSYGGENGFNQAIELSSEILSNVKFIQEKRLIGKYFEEISQDTGKYVFGVDDTLKALEMGAVEILIVWENLDINRYVLKNAATGEIIIKHLNKEQEANQSNFRDTATSAELEVQEKMALLEWFANEYKKFGCTLEFVTNKSQEGSQFCRGFGGIGGILRYQLDIRSFDELSDGEEYGFAEVSLGLNWKNLSRLYKGLCPFDLDLAPI</sequence>
<feature type="domain" description="eRF1/Pelota-like N-terminal" evidence="8">
    <location>
        <begin position="421"/>
        <end position="557"/>
    </location>
</feature>
<evidence type="ECO:0000313" key="9">
    <source>
        <dbReference type="EMBL" id="CAK9328639.1"/>
    </source>
</evidence>
<dbReference type="InterPro" id="IPR016024">
    <property type="entry name" value="ARM-type_fold"/>
</dbReference>
<evidence type="ECO:0000313" key="10">
    <source>
        <dbReference type="Proteomes" id="UP001642487"/>
    </source>
</evidence>
<keyword evidence="3" id="KW-0963">Cytoplasm</keyword>
<keyword evidence="4" id="KW-0341">Growth regulation</keyword>
<dbReference type="InterPro" id="IPR004403">
    <property type="entry name" value="Peptide_chain-rel_eRF1/aRF1"/>
</dbReference>
<comment type="function">
    <text evidence="6">Directs the termination of nascent peptide synthesis (translation) in response to the termination codons UAA, UAG and UGA. Modulates plant growth and development.</text>
</comment>
<evidence type="ECO:0000256" key="6">
    <source>
        <dbReference type="ARBA" id="ARBA00045523"/>
    </source>
</evidence>
<dbReference type="Pfam" id="PF03464">
    <property type="entry name" value="eRF1_2"/>
    <property type="match status" value="1"/>
</dbReference>
<dbReference type="InterPro" id="IPR013918">
    <property type="entry name" value="Nucleotide_exch_fac_Fes1"/>
</dbReference>
<dbReference type="Gene3D" id="3.30.420.60">
    <property type="entry name" value="eRF1 domain 2"/>
    <property type="match status" value="1"/>
</dbReference>
<dbReference type="Gene3D" id="3.30.960.10">
    <property type="entry name" value="eRF1 domain 1"/>
    <property type="match status" value="1"/>
</dbReference>
<dbReference type="SMART" id="SM01194">
    <property type="entry name" value="eRF1_1"/>
    <property type="match status" value="1"/>
</dbReference>
<dbReference type="InterPro" id="IPR005140">
    <property type="entry name" value="eRF1_Pelota-like_N"/>
</dbReference>